<evidence type="ECO:0000313" key="2">
    <source>
        <dbReference type="Proteomes" id="UP000054995"/>
    </source>
</evidence>
<sequence length="40" mass="4688">MSVILIFREFQFSRNIPGPTVCISNFSLFLPYSMSFRGHF</sequence>
<dbReference type="Proteomes" id="UP000054995">
    <property type="component" value="Unassembled WGS sequence"/>
</dbReference>
<accession>A0A0V1DN94</accession>
<protein>
    <submittedName>
        <fullName evidence="1">Uncharacterized protein</fullName>
    </submittedName>
</protein>
<dbReference type="EMBL" id="JYDT01002752">
    <property type="protein sequence ID" value="KRY63031.1"/>
    <property type="molecule type" value="Genomic_DNA"/>
</dbReference>
<comment type="caution">
    <text evidence="1">The sequence shown here is derived from an EMBL/GenBank/DDBJ whole genome shotgun (WGS) entry which is preliminary data.</text>
</comment>
<keyword evidence="2" id="KW-1185">Reference proteome</keyword>
<gene>
    <name evidence="1" type="ORF">T4D_5210</name>
</gene>
<dbReference type="AlphaFoldDB" id="A0A0V1DN94"/>
<proteinExistence type="predicted"/>
<name>A0A0V1DN94_TRIPS</name>
<evidence type="ECO:0000313" key="1">
    <source>
        <dbReference type="EMBL" id="KRY63031.1"/>
    </source>
</evidence>
<organism evidence="1 2">
    <name type="scientific">Trichinella pseudospiralis</name>
    <name type="common">Parasitic roundworm</name>
    <dbReference type="NCBI Taxonomy" id="6337"/>
    <lineage>
        <taxon>Eukaryota</taxon>
        <taxon>Metazoa</taxon>
        <taxon>Ecdysozoa</taxon>
        <taxon>Nematoda</taxon>
        <taxon>Enoplea</taxon>
        <taxon>Dorylaimia</taxon>
        <taxon>Trichinellida</taxon>
        <taxon>Trichinellidae</taxon>
        <taxon>Trichinella</taxon>
    </lineage>
</organism>
<reference evidence="1 2" key="1">
    <citation type="submission" date="2015-01" db="EMBL/GenBank/DDBJ databases">
        <title>Evolution of Trichinella species and genotypes.</title>
        <authorList>
            <person name="Korhonen P.K."/>
            <person name="Edoardo P."/>
            <person name="Giuseppe L.R."/>
            <person name="Gasser R.B."/>
        </authorList>
    </citation>
    <scope>NUCLEOTIDE SEQUENCE [LARGE SCALE GENOMIC DNA]</scope>
    <source>
        <strain evidence="1">ISS470</strain>
    </source>
</reference>